<protein>
    <recommendedName>
        <fullName evidence="3">Actin-like ATPase domain-containing protein</fullName>
    </recommendedName>
</protein>
<dbReference type="Gene3D" id="3.90.640.10">
    <property type="entry name" value="Actin, Chain A, domain 4"/>
    <property type="match status" value="1"/>
</dbReference>
<dbReference type="STRING" id="230819.A0A5C3KLH4"/>
<accession>A0A5C3KLH4</accession>
<evidence type="ECO:0000313" key="2">
    <source>
        <dbReference type="Proteomes" id="UP000307440"/>
    </source>
</evidence>
<dbReference type="CDD" id="cd10170">
    <property type="entry name" value="ASKHA_NBD_HSP70"/>
    <property type="match status" value="1"/>
</dbReference>
<dbReference type="EMBL" id="ML210286">
    <property type="protein sequence ID" value="TFK20835.1"/>
    <property type="molecule type" value="Genomic_DNA"/>
</dbReference>
<reference evidence="1 2" key="1">
    <citation type="journal article" date="2019" name="Nat. Ecol. Evol.">
        <title>Megaphylogeny resolves global patterns of mushroom evolution.</title>
        <authorList>
            <person name="Varga T."/>
            <person name="Krizsan K."/>
            <person name="Foldi C."/>
            <person name="Dima B."/>
            <person name="Sanchez-Garcia M."/>
            <person name="Sanchez-Ramirez S."/>
            <person name="Szollosi G.J."/>
            <person name="Szarkandi J.G."/>
            <person name="Papp V."/>
            <person name="Albert L."/>
            <person name="Andreopoulos W."/>
            <person name="Angelini C."/>
            <person name="Antonin V."/>
            <person name="Barry K.W."/>
            <person name="Bougher N.L."/>
            <person name="Buchanan P."/>
            <person name="Buyck B."/>
            <person name="Bense V."/>
            <person name="Catcheside P."/>
            <person name="Chovatia M."/>
            <person name="Cooper J."/>
            <person name="Damon W."/>
            <person name="Desjardin D."/>
            <person name="Finy P."/>
            <person name="Geml J."/>
            <person name="Haridas S."/>
            <person name="Hughes K."/>
            <person name="Justo A."/>
            <person name="Karasinski D."/>
            <person name="Kautmanova I."/>
            <person name="Kiss B."/>
            <person name="Kocsube S."/>
            <person name="Kotiranta H."/>
            <person name="LaButti K.M."/>
            <person name="Lechner B.E."/>
            <person name="Liimatainen K."/>
            <person name="Lipzen A."/>
            <person name="Lukacs Z."/>
            <person name="Mihaltcheva S."/>
            <person name="Morgado L.N."/>
            <person name="Niskanen T."/>
            <person name="Noordeloos M.E."/>
            <person name="Ohm R.A."/>
            <person name="Ortiz-Santana B."/>
            <person name="Ovrebo C."/>
            <person name="Racz N."/>
            <person name="Riley R."/>
            <person name="Savchenko A."/>
            <person name="Shiryaev A."/>
            <person name="Soop K."/>
            <person name="Spirin V."/>
            <person name="Szebenyi C."/>
            <person name="Tomsovsky M."/>
            <person name="Tulloss R.E."/>
            <person name="Uehling J."/>
            <person name="Grigoriev I.V."/>
            <person name="Vagvolgyi C."/>
            <person name="Papp T."/>
            <person name="Martin F.M."/>
            <person name="Miettinen O."/>
            <person name="Hibbett D.S."/>
            <person name="Nagy L.G."/>
        </authorList>
    </citation>
    <scope>NUCLEOTIDE SEQUENCE [LARGE SCALE GENOMIC DNA]</scope>
    <source>
        <strain evidence="1 2">CBS 121175</strain>
    </source>
</reference>
<dbReference type="Gene3D" id="3.30.420.40">
    <property type="match status" value="2"/>
</dbReference>
<name>A0A5C3KLH4_COPMA</name>
<keyword evidence="2" id="KW-1185">Reference proteome</keyword>
<dbReference type="Proteomes" id="UP000307440">
    <property type="component" value="Unassembled WGS sequence"/>
</dbReference>
<evidence type="ECO:0000313" key="1">
    <source>
        <dbReference type="EMBL" id="TFK20835.1"/>
    </source>
</evidence>
<dbReference type="InterPro" id="IPR043129">
    <property type="entry name" value="ATPase_NBD"/>
</dbReference>
<dbReference type="PANTHER" id="PTHR14187:SF5">
    <property type="entry name" value="HEAT SHOCK 70 KDA PROTEIN 12A"/>
    <property type="match status" value="1"/>
</dbReference>
<organism evidence="1 2">
    <name type="scientific">Coprinopsis marcescibilis</name>
    <name type="common">Agaric fungus</name>
    <name type="synonym">Psathyrella marcescibilis</name>
    <dbReference type="NCBI Taxonomy" id="230819"/>
    <lineage>
        <taxon>Eukaryota</taxon>
        <taxon>Fungi</taxon>
        <taxon>Dikarya</taxon>
        <taxon>Basidiomycota</taxon>
        <taxon>Agaricomycotina</taxon>
        <taxon>Agaricomycetes</taxon>
        <taxon>Agaricomycetidae</taxon>
        <taxon>Agaricales</taxon>
        <taxon>Agaricineae</taxon>
        <taxon>Psathyrellaceae</taxon>
        <taxon>Coprinopsis</taxon>
    </lineage>
</organism>
<gene>
    <name evidence="1" type="ORF">FA15DRAFT_707737</name>
</gene>
<dbReference type="AlphaFoldDB" id="A0A5C3KLH4"/>
<dbReference type="SUPFAM" id="SSF53067">
    <property type="entry name" value="Actin-like ATPase domain"/>
    <property type="match status" value="2"/>
</dbReference>
<dbReference type="PANTHER" id="PTHR14187">
    <property type="entry name" value="ALPHA KINASE/ELONGATION FACTOR 2 KINASE"/>
    <property type="match status" value="1"/>
</dbReference>
<evidence type="ECO:0008006" key="3">
    <source>
        <dbReference type="Google" id="ProtNLM"/>
    </source>
</evidence>
<proteinExistence type="predicted"/>
<dbReference type="OrthoDB" id="2963168at2759"/>
<sequence length="591" mass="66545">MSKKPYSGPSRKLVLAFDVGTTFSGVSYCVLDPGQVPDVRTVTRFPCQERSGGDSKIPTVVWYDRDDGFVCAGAEAVVDGKDLEAEEKEWSKAEWFKMHLRPIRQRPSGFTNDIASLPPNKSVVDVFADFLRYLFVCTKTYITETHASGETIWDSLIGNIDLVLTHPNGWEGSQQMQMRKAAVQAGIFSSTEEGSQRLLFATEGEASLHYCIQSGLSTEDMKKGEGTLIIDAGGGTVDLSAYKGTGDVFEEIAIPQCHFKGSIFVTARGRDHFKKLLAGTRFSDEIDSLIEAFDRGAKVGFRKEDETYAIRFTSARENEPDLGIRSGQIKVPGAIIATFFQPSVDCIVKAAKEQISSSKYKITSIFLVGGFAASDWLFKKLREAFDDTEITLSRPDSHVNKAVSDGAIYTYLDRSVHARILRWSYGTNTSQEFDESKPEHSDRRHLAHKHWRTGKFILSNRFVPIVHKGQTISTKSEYKLQTTKSFKPGEPRIVRVPIHQYRGRSRNPTWIDDEADKYVTAATIEVDASCMRPEADWSHRYKKMVTRYFFDVVLMFGQAELKAQLAWTEKGVKKRSDAKIIYEVELDKDER</sequence>